<dbReference type="RefSeq" id="WP_303303628.1">
    <property type="nucleotide sequence ID" value="NZ_BAABDA010000028.1"/>
</dbReference>
<comment type="caution">
    <text evidence="1">The sequence shown here is derived from an EMBL/GenBank/DDBJ whole genome shotgun (WGS) entry which is preliminary data.</text>
</comment>
<gene>
    <name evidence="1" type="ORF">Q4Q40_19265</name>
</gene>
<reference evidence="1" key="1">
    <citation type="submission" date="2023-07" db="EMBL/GenBank/DDBJ databases">
        <title>Two novel species in the genus Flavivirga.</title>
        <authorList>
            <person name="Kwon K."/>
        </authorList>
    </citation>
    <scope>NUCLEOTIDE SEQUENCE</scope>
    <source>
        <strain evidence="1">KACC 14158</strain>
    </source>
</reference>
<keyword evidence="2" id="KW-1185">Reference proteome</keyword>
<organism evidence="1 2">
    <name type="scientific">Flavivirga jejuensis</name>
    <dbReference type="NCBI Taxonomy" id="870487"/>
    <lineage>
        <taxon>Bacteria</taxon>
        <taxon>Pseudomonadati</taxon>
        <taxon>Bacteroidota</taxon>
        <taxon>Flavobacteriia</taxon>
        <taxon>Flavobacteriales</taxon>
        <taxon>Flavobacteriaceae</taxon>
        <taxon>Flavivirga</taxon>
    </lineage>
</organism>
<evidence type="ECO:0000313" key="2">
    <source>
        <dbReference type="Proteomes" id="UP001176806"/>
    </source>
</evidence>
<protein>
    <submittedName>
        <fullName evidence="1">Uncharacterized protein</fullName>
    </submittedName>
</protein>
<accession>A0ABT8WTM9</accession>
<sequence>MKLSHILYKVDNLHAAVKKFKEEGFVIEYDTQNRLLKHKVLFPNEQHIPFLMTFFNKNPKPSKGFAYPNGIKGIKSISFGTQEKFIPLIKELCNDPALKLYLGNDVKDLEYETK</sequence>
<dbReference type="EMBL" id="JAUOEL010000007">
    <property type="protein sequence ID" value="MDO5976344.1"/>
    <property type="molecule type" value="Genomic_DNA"/>
</dbReference>
<dbReference type="Proteomes" id="UP001176806">
    <property type="component" value="Unassembled WGS sequence"/>
</dbReference>
<proteinExistence type="predicted"/>
<name>A0ABT8WTM9_9FLAO</name>
<evidence type="ECO:0000313" key="1">
    <source>
        <dbReference type="EMBL" id="MDO5976344.1"/>
    </source>
</evidence>